<dbReference type="Proteomes" id="UP000299102">
    <property type="component" value="Unassembled WGS sequence"/>
</dbReference>
<proteinExistence type="predicted"/>
<dbReference type="AlphaFoldDB" id="A0A4C1YV77"/>
<evidence type="ECO:0000256" key="1">
    <source>
        <dbReference type="SAM" id="SignalP"/>
    </source>
</evidence>
<name>A0A4C1YV77_EUMVA</name>
<feature type="signal peptide" evidence="1">
    <location>
        <begin position="1"/>
        <end position="29"/>
    </location>
</feature>
<keyword evidence="3" id="KW-1185">Reference proteome</keyword>
<feature type="chain" id="PRO_5020041407" evidence="1">
    <location>
        <begin position="30"/>
        <end position="141"/>
    </location>
</feature>
<keyword evidence="1" id="KW-0732">Signal</keyword>
<gene>
    <name evidence="2" type="ORF">EVAR_103393_1</name>
</gene>
<evidence type="ECO:0000313" key="3">
    <source>
        <dbReference type="Proteomes" id="UP000299102"/>
    </source>
</evidence>
<protein>
    <submittedName>
        <fullName evidence="2">Uncharacterized protein</fullName>
    </submittedName>
</protein>
<accession>A0A4C1YV77</accession>
<evidence type="ECO:0000313" key="2">
    <source>
        <dbReference type="EMBL" id="GBP78832.1"/>
    </source>
</evidence>
<comment type="caution">
    <text evidence="2">The sequence shown here is derived from an EMBL/GenBank/DDBJ whole genome shotgun (WGS) entry which is preliminary data.</text>
</comment>
<reference evidence="2 3" key="1">
    <citation type="journal article" date="2019" name="Commun. Biol.">
        <title>The bagworm genome reveals a unique fibroin gene that provides high tensile strength.</title>
        <authorList>
            <person name="Kono N."/>
            <person name="Nakamura H."/>
            <person name="Ohtoshi R."/>
            <person name="Tomita M."/>
            <person name="Numata K."/>
            <person name="Arakawa K."/>
        </authorList>
    </citation>
    <scope>NUCLEOTIDE SEQUENCE [LARGE SCALE GENOMIC DNA]</scope>
</reference>
<organism evidence="2 3">
    <name type="scientific">Eumeta variegata</name>
    <name type="common">Bagworm moth</name>
    <name type="synonym">Eumeta japonica</name>
    <dbReference type="NCBI Taxonomy" id="151549"/>
    <lineage>
        <taxon>Eukaryota</taxon>
        <taxon>Metazoa</taxon>
        <taxon>Ecdysozoa</taxon>
        <taxon>Arthropoda</taxon>
        <taxon>Hexapoda</taxon>
        <taxon>Insecta</taxon>
        <taxon>Pterygota</taxon>
        <taxon>Neoptera</taxon>
        <taxon>Endopterygota</taxon>
        <taxon>Lepidoptera</taxon>
        <taxon>Glossata</taxon>
        <taxon>Ditrysia</taxon>
        <taxon>Tineoidea</taxon>
        <taxon>Psychidae</taxon>
        <taxon>Oiketicinae</taxon>
        <taxon>Eumeta</taxon>
    </lineage>
</organism>
<dbReference type="EMBL" id="BGZK01001388">
    <property type="protein sequence ID" value="GBP78832.1"/>
    <property type="molecule type" value="Genomic_DNA"/>
</dbReference>
<sequence>MQSARGHTPCSLKFMKVFVLIAHLLLPFGDKTTTKNSATGAPSRVDTESIFDVALAIRTILNHSHALDEIKLSTWLRGRVHIDLNTLIEGVWSDDHDDFDMVTSKAESIYVFRTKELARMDVSHTEQRTELCRSEVSYDIS</sequence>